<dbReference type="GO" id="GO:0005886">
    <property type="term" value="C:plasma membrane"/>
    <property type="evidence" value="ECO:0007669"/>
    <property type="project" value="TreeGrafter"/>
</dbReference>
<gene>
    <name evidence="4" type="ORF">BYL167_LOCUS74241</name>
</gene>
<dbReference type="PANTHER" id="PTHR23113">
    <property type="entry name" value="GUANINE NUCLEOTIDE EXCHANGE FACTOR"/>
    <property type="match status" value="1"/>
</dbReference>
<dbReference type="SUPFAM" id="SSF48366">
    <property type="entry name" value="Ras GEF"/>
    <property type="match status" value="1"/>
</dbReference>
<dbReference type="PANTHER" id="PTHR23113:SF312">
    <property type="entry name" value="RAL GUANINE NUCLEOTIDE DISSOCIATION STIMULATOR-LIKE, ISOFORM E"/>
    <property type="match status" value="1"/>
</dbReference>
<dbReference type="InterPro" id="IPR036964">
    <property type="entry name" value="RASGEF_cat_dom_sf"/>
</dbReference>
<comment type="caution">
    <text evidence="4">The sequence shown here is derived from an EMBL/GenBank/DDBJ whole genome shotgun (WGS) entry which is preliminary data.</text>
</comment>
<dbReference type="InterPro" id="IPR008937">
    <property type="entry name" value="Ras-like_GEF"/>
</dbReference>
<dbReference type="GO" id="GO:0007265">
    <property type="term" value="P:Ras protein signal transduction"/>
    <property type="evidence" value="ECO:0007669"/>
    <property type="project" value="TreeGrafter"/>
</dbReference>
<feature type="non-terminal residue" evidence="4">
    <location>
        <position position="115"/>
    </location>
</feature>
<dbReference type="InterPro" id="IPR001895">
    <property type="entry name" value="RASGEF_cat_dom"/>
</dbReference>
<dbReference type="Proteomes" id="UP000681967">
    <property type="component" value="Unassembled WGS sequence"/>
</dbReference>
<reference evidence="4" key="1">
    <citation type="submission" date="2021-02" db="EMBL/GenBank/DDBJ databases">
        <authorList>
            <person name="Nowell W R."/>
        </authorList>
    </citation>
    <scope>NUCLEOTIDE SEQUENCE</scope>
</reference>
<dbReference type="Pfam" id="PF00617">
    <property type="entry name" value="RasGEF"/>
    <property type="match status" value="1"/>
</dbReference>
<dbReference type="AlphaFoldDB" id="A0A8S3GBK8"/>
<dbReference type="Gene3D" id="1.10.840.10">
    <property type="entry name" value="Ras guanine-nucleotide exchange factors catalytic domain"/>
    <property type="match status" value="1"/>
</dbReference>
<dbReference type="EMBL" id="CAJOBH010264677">
    <property type="protein sequence ID" value="CAF5159808.1"/>
    <property type="molecule type" value="Genomic_DNA"/>
</dbReference>
<evidence type="ECO:0000313" key="5">
    <source>
        <dbReference type="Proteomes" id="UP000681967"/>
    </source>
</evidence>
<dbReference type="InterPro" id="IPR023578">
    <property type="entry name" value="Ras_GEF_dom_sf"/>
</dbReference>
<keyword evidence="1 2" id="KW-0344">Guanine-nucleotide releasing factor</keyword>
<evidence type="ECO:0000259" key="3">
    <source>
        <dbReference type="PROSITE" id="PS50009"/>
    </source>
</evidence>
<dbReference type="GO" id="GO:0005085">
    <property type="term" value="F:guanyl-nucleotide exchange factor activity"/>
    <property type="evidence" value="ECO:0007669"/>
    <property type="project" value="UniProtKB-KW"/>
</dbReference>
<accession>A0A8S3GBK8</accession>
<feature type="domain" description="Ras-GEF" evidence="3">
    <location>
        <begin position="1"/>
        <end position="115"/>
    </location>
</feature>
<evidence type="ECO:0000256" key="2">
    <source>
        <dbReference type="PROSITE-ProRule" id="PRU00168"/>
    </source>
</evidence>
<proteinExistence type="predicted"/>
<evidence type="ECO:0000313" key="4">
    <source>
        <dbReference type="EMBL" id="CAF5159808.1"/>
    </source>
</evidence>
<feature type="non-terminal residue" evidence="4">
    <location>
        <position position="1"/>
    </location>
</feature>
<name>A0A8S3GBK8_9BILA</name>
<protein>
    <recommendedName>
        <fullName evidence="3">Ras-GEF domain-containing protein</fullName>
    </recommendedName>
</protein>
<sequence>ELLKCVLPHECLTMRGNSKKQRGLNSMNVSSTVDKTIEQFNAVVNRVMATILTEPNELTRVRLIEKWIDIAYECRQLKNFSSLTAILNGLLSGSVYRLTQTWSQINIQHRTILIG</sequence>
<dbReference type="PROSITE" id="PS50009">
    <property type="entry name" value="RASGEF_CAT"/>
    <property type="match status" value="1"/>
</dbReference>
<evidence type="ECO:0000256" key="1">
    <source>
        <dbReference type="ARBA" id="ARBA00022658"/>
    </source>
</evidence>
<organism evidence="4 5">
    <name type="scientific">Rotaria magnacalcarata</name>
    <dbReference type="NCBI Taxonomy" id="392030"/>
    <lineage>
        <taxon>Eukaryota</taxon>
        <taxon>Metazoa</taxon>
        <taxon>Spiralia</taxon>
        <taxon>Gnathifera</taxon>
        <taxon>Rotifera</taxon>
        <taxon>Eurotatoria</taxon>
        <taxon>Bdelloidea</taxon>
        <taxon>Philodinida</taxon>
        <taxon>Philodinidae</taxon>
        <taxon>Rotaria</taxon>
    </lineage>
</organism>